<dbReference type="GO" id="GO:0005886">
    <property type="term" value="C:plasma membrane"/>
    <property type="evidence" value="ECO:0007669"/>
    <property type="project" value="TreeGrafter"/>
</dbReference>
<evidence type="ECO:0000313" key="8">
    <source>
        <dbReference type="EMBL" id="PZR04001.1"/>
    </source>
</evidence>
<keyword evidence="8" id="KW-0132">Cell division</keyword>
<dbReference type="PANTHER" id="PTHR30474:SF3">
    <property type="entry name" value="PEPTIDOGLYCAN GLYCOSYLTRANSFERASE RODA"/>
    <property type="match status" value="1"/>
</dbReference>
<accession>A0A2W5V1Y6</accession>
<feature type="transmembrane region" description="Helical" evidence="7">
    <location>
        <begin position="39"/>
        <end position="59"/>
    </location>
</feature>
<comment type="subcellular location">
    <subcellularLocation>
        <location evidence="1">Membrane</location>
        <topology evidence="1">Multi-pass membrane protein</topology>
    </subcellularLocation>
</comment>
<feature type="transmembrane region" description="Helical" evidence="7">
    <location>
        <begin position="280"/>
        <end position="299"/>
    </location>
</feature>
<dbReference type="AlphaFoldDB" id="A0A2W5V1Y6"/>
<dbReference type="GO" id="GO:0032153">
    <property type="term" value="C:cell division site"/>
    <property type="evidence" value="ECO:0007669"/>
    <property type="project" value="TreeGrafter"/>
</dbReference>
<dbReference type="PANTHER" id="PTHR30474">
    <property type="entry name" value="CELL CYCLE PROTEIN"/>
    <property type="match status" value="1"/>
</dbReference>
<dbReference type="Proteomes" id="UP000249432">
    <property type="component" value="Unassembled WGS sequence"/>
</dbReference>
<evidence type="ECO:0000256" key="4">
    <source>
        <dbReference type="ARBA" id="ARBA00022989"/>
    </source>
</evidence>
<feature type="transmembrane region" description="Helical" evidence="7">
    <location>
        <begin position="234"/>
        <end position="251"/>
    </location>
</feature>
<proteinExistence type="predicted"/>
<dbReference type="InterPro" id="IPR001182">
    <property type="entry name" value="FtsW/RodA"/>
</dbReference>
<dbReference type="GO" id="GO:0008360">
    <property type="term" value="P:regulation of cell shape"/>
    <property type="evidence" value="ECO:0007669"/>
    <property type="project" value="UniProtKB-KW"/>
</dbReference>
<reference evidence="8 9" key="1">
    <citation type="submission" date="2017-08" db="EMBL/GenBank/DDBJ databases">
        <title>Infants hospitalized years apart are colonized by the same room-sourced microbial strains.</title>
        <authorList>
            <person name="Brooks B."/>
            <person name="Olm M.R."/>
            <person name="Firek B.A."/>
            <person name="Baker R."/>
            <person name="Thomas B.C."/>
            <person name="Morowitz M.J."/>
            <person name="Banfield J.F."/>
        </authorList>
    </citation>
    <scope>NUCLEOTIDE SEQUENCE [LARGE SCALE GENOMIC DNA]</scope>
    <source>
        <strain evidence="8">S2_003_000_R1_3</strain>
    </source>
</reference>
<keyword evidence="8" id="KW-0131">Cell cycle</keyword>
<feature type="transmembrane region" description="Helical" evidence="7">
    <location>
        <begin position="430"/>
        <end position="449"/>
    </location>
</feature>
<evidence type="ECO:0000256" key="3">
    <source>
        <dbReference type="ARBA" id="ARBA00022960"/>
    </source>
</evidence>
<dbReference type="GO" id="GO:0051301">
    <property type="term" value="P:cell division"/>
    <property type="evidence" value="ECO:0007669"/>
    <property type="project" value="UniProtKB-KW"/>
</dbReference>
<feature type="transmembrane region" description="Helical" evidence="7">
    <location>
        <begin position="355"/>
        <end position="381"/>
    </location>
</feature>
<keyword evidence="3" id="KW-0133">Cell shape</keyword>
<keyword evidence="4 7" id="KW-1133">Transmembrane helix</keyword>
<sequence>MTYSHPSTAGNAVAYPATTTGQAANNTGPTARPQRPRRWIELGLLLAVTAILALAVIAVEIAANHPLTTDVAYLLGGFIIIFTVAHLVILWKAPYSDQIMLPLAALLNAIGLVMIYRLDLATGNNLVRSQIMWTVIGVAMMVAVIVGLRDHRSLQNYSFLLGIAGLIFMAIPMVWPTSLNADANVWVQIGPFSIQPGEFSKILLLLFFASLLTTKRALFNVAGTKFLGMRFPRLRDLGPILVVWGIALVIMAGENDFGPALLLFGTVLGMLYIATSRPSWIIIGLGLAAIGAVGIYNISAKIQTRVDNFIDPINHYNEGGYQLSQALFGLSWGGITGTGLGRGYPEEVPVAHSDFILAAIGEELGLVGLSALIVLYAVFVARGMKTAIKTRDTYGKLVASGLSLTIAIQVFVVVGGISRLLPMTGLTTPFVAHGGSSLLANYMLLAIILRISNSARQPASVSGSAATPNRKTDQQAGTNRKEAQQ</sequence>
<evidence type="ECO:0000256" key="7">
    <source>
        <dbReference type="SAM" id="Phobius"/>
    </source>
</evidence>
<dbReference type="EMBL" id="QFRA01000024">
    <property type="protein sequence ID" value="PZR04001.1"/>
    <property type="molecule type" value="Genomic_DNA"/>
</dbReference>
<comment type="caution">
    <text evidence="8">The sequence shown here is derived from an EMBL/GenBank/DDBJ whole genome shotgun (WGS) entry which is preliminary data.</text>
</comment>
<feature type="transmembrane region" description="Helical" evidence="7">
    <location>
        <begin position="393"/>
        <end position="418"/>
    </location>
</feature>
<evidence type="ECO:0000256" key="1">
    <source>
        <dbReference type="ARBA" id="ARBA00004141"/>
    </source>
</evidence>
<dbReference type="GO" id="GO:0015648">
    <property type="term" value="F:lipid-linked peptidoglycan transporter activity"/>
    <property type="evidence" value="ECO:0007669"/>
    <property type="project" value="TreeGrafter"/>
</dbReference>
<evidence type="ECO:0000256" key="5">
    <source>
        <dbReference type="ARBA" id="ARBA00023136"/>
    </source>
</evidence>
<gene>
    <name evidence="8" type="ORF">DI525_08430</name>
</gene>
<dbReference type="RefSeq" id="WP_303735285.1">
    <property type="nucleotide sequence ID" value="NZ_CAKZHK010000004.1"/>
</dbReference>
<feature type="transmembrane region" description="Helical" evidence="7">
    <location>
        <begin position="202"/>
        <end position="222"/>
    </location>
</feature>
<evidence type="ECO:0000256" key="2">
    <source>
        <dbReference type="ARBA" id="ARBA00022692"/>
    </source>
</evidence>
<keyword evidence="2 7" id="KW-0812">Transmembrane</keyword>
<feature type="transmembrane region" description="Helical" evidence="7">
    <location>
        <begin position="71"/>
        <end position="91"/>
    </location>
</feature>
<organism evidence="8 9">
    <name type="scientific">Corynebacterium kroppenstedtii</name>
    <dbReference type="NCBI Taxonomy" id="161879"/>
    <lineage>
        <taxon>Bacteria</taxon>
        <taxon>Bacillati</taxon>
        <taxon>Actinomycetota</taxon>
        <taxon>Actinomycetes</taxon>
        <taxon>Mycobacteriales</taxon>
        <taxon>Corynebacteriaceae</taxon>
        <taxon>Corynebacterium</taxon>
    </lineage>
</organism>
<feature type="region of interest" description="Disordered" evidence="6">
    <location>
        <begin position="459"/>
        <end position="485"/>
    </location>
</feature>
<evidence type="ECO:0000256" key="6">
    <source>
        <dbReference type="SAM" id="MobiDB-lite"/>
    </source>
</evidence>
<dbReference type="Pfam" id="PF01098">
    <property type="entry name" value="FTSW_RODA_SPOVE"/>
    <property type="match status" value="1"/>
</dbReference>
<feature type="transmembrane region" description="Helical" evidence="7">
    <location>
        <begin position="98"/>
        <end position="118"/>
    </location>
</feature>
<name>A0A2W5V1Y6_9CORY</name>
<evidence type="ECO:0000313" key="9">
    <source>
        <dbReference type="Proteomes" id="UP000249432"/>
    </source>
</evidence>
<feature type="transmembrane region" description="Helical" evidence="7">
    <location>
        <begin position="130"/>
        <end position="148"/>
    </location>
</feature>
<protein>
    <submittedName>
        <fullName evidence="8">Cell division protein FtsW</fullName>
    </submittedName>
</protein>
<feature type="transmembrane region" description="Helical" evidence="7">
    <location>
        <begin position="157"/>
        <end position="175"/>
    </location>
</feature>
<keyword evidence="5 7" id="KW-0472">Membrane</keyword>
<feature type="compositionally biased region" description="Polar residues" evidence="6">
    <location>
        <begin position="459"/>
        <end position="478"/>
    </location>
</feature>